<dbReference type="PANTHER" id="PTHR11076">
    <property type="entry name" value="DNA REPAIR POLYMERASE UMUC / TRANSFERASE FAMILY MEMBER"/>
    <property type="match status" value="1"/>
</dbReference>
<feature type="domain" description="UmuC" evidence="6">
    <location>
        <begin position="16"/>
        <end position="200"/>
    </location>
</feature>
<sequence length="444" mass="50424">MILNLENFNNRSSIAYAMIDCNNFYASCERAFNPSLEGKPIVILSNNDGCVIARSEEAKDLDIPMGAPEFKFRTFFREKNVTVRSSNYPLYGDMSNRVMETLRHLTHDIEVYSIDEAFAEVSTNTFSDLEEYGRHIKETVYKWTGIPVSVGIAPSKTLAKIANETAKRNPVYNGVLSLCDNPVVDQILKNMPLQKVWGIGHGLTVRLNRFDVKTAYDLKQKVDYKRWVRKHLNVTGLRTVLELNGLPCMKLSDALDSRKGILTSRMFGKPLYNLEPIQEAVATYISRAGEKLRAQKSVASCMHVTLIGDRYDNLKGKYKYGGGHFFQVPTAHTPTMIQAGMAISKSVFQPDTKFKKAAVMLTGIVPHSEVQMDLFDPELYTQKQFHLMNCIDQINTRHGRNTAAFAATGQHRKNSEEANWKMNQNYLSKRYTTEWKDIMTAKTK</sequence>
<proteinExistence type="inferred from homology"/>
<dbReference type="InterPro" id="IPR043128">
    <property type="entry name" value="Rev_trsase/Diguanyl_cyclase"/>
</dbReference>
<dbReference type="Gene3D" id="3.40.1170.60">
    <property type="match status" value="1"/>
</dbReference>
<evidence type="ECO:0000256" key="5">
    <source>
        <dbReference type="ARBA" id="ARBA00023236"/>
    </source>
</evidence>
<dbReference type="Gene3D" id="3.30.70.270">
    <property type="match status" value="1"/>
</dbReference>
<evidence type="ECO:0000256" key="1">
    <source>
        <dbReference type="ARBA" id="ARBA00010945"/>
    </source>
</evidence>
<keyword evidence="2" id="KW-0227">DNA damage</keyword>
<keyword evidence="8" id="KW-1185">Reference proteome</keyword>
<accession>A0A9X2RF04</accession>
<protein>
    <submittedName>
        <fullName evidence="7">Y-family DNA polymerase</fullName>
    </submittedName>
</protein>
<dbReference type="PANTHER" id="PTHR11076:SF34">
    <property type="entry name" value="PROTEIN UMUC"/>
    <property type="match status" value="1"/>
</dbReference>
<keyword evidence="5" id="KW-0742">SOS response</keyword>
<dbReference type="InterPro" id="IPR050116">
    <property type="entry name" value="DNA_polymerase-Y"/>
</dbReference>
<dbReference type="Pfam" id="PF11799">
    <property type="entry name" value="IMS_C"/>
    <property type="match status" value="1"/>
</dbReference>
<dbReference type="Pfam" id="PF13438">
    <property type="entry name" value="DUF4113"/>
    <property type="match status" value="1"/>
</dbReference>
<dbReference type="InterPro" id="IPR001126">
    <property type="entry name" value="UmuC"/>
</dbReference>
<dbReference type="GO" id="GO:0042276">
    <property type="term" value="P:error-prone translesion synthesis"/>
    <property type="evidence" value="ECO:0007669"/>
    <property type="project" value="TreeGrafter"/>
</dbReference>
<evidence type="ECO:0000256" key="4">
    <source>
        <dbReference type="ARBA" id="ARBA00023204"/>
    </source>
</evidence>
<evidence type="ECO:0000259" key="6">
    <source>
        <dbReference type="PROSITE" id="PS50173"/>
    </source>
</evidence>
<evidence type="ECO:0000313" key="7">
    <source>
        <dbReference type="EMBL" id="MCP9292376.1"/>
    </source>
</evidence>
<dbReference type="RefSeq" id="WP_255135259.1">
    <property type="nucleotide sequence ID" value="NZ_JANDBC010000002.1"/>
</dbReference>
<evidence type="ECO:0000256" key="3">
    <source>
        <dbReference type="ARBA" id="ARBA00023199"/>
    </source>
</evidence>
<organism evidence="7 8">
    <name type="scientific">Gracilimonas sediminicola</name>
    <dbReference type="NCBI Taxonomy" id="2952158"/>
    <lineage>
        <taxon>Bacteria</taxon>
        <taxon>Pseudomonadati</taxon>
        <taxon>Balneolota</taxon>
        <taxon>Balneolia</taxon>
        <taxon>Balneolales</taxon>
        <taxon>Balneolaceae</taxon>
        <taxon>Gracilimonas</taxon>
    </lineage>
</organism>
<dbReference type="AlphaFoldDB" id="A0A9X2RF04"/>
<dbReference type="GO" id="GO:0009432">
    <property type="term" value="P:SOS response"/>
    <property type="evidence" value="ECO:0007669"/>
    <property type="project" value="UniProtKB-KW"/>
</dbReference>
<dbReference type="GO" id="GO:0003684">
    <property type="term" value="F:damaged DNA binding"/>
    <property type="evidence" value="ECO:0007669"/>
    <property type="project" value="InterPro"/>
</dbReference>
<gene>
    <name evidence="7" type="ORF">NM125_12380</name>
</gene>
<dbReference type="GO" id="GO:0005829">
    <property type="term" value="C:cytosol"/>
    <property type="evidence" value="ECO:0007669"/>
    <property type="project" value="TreeGrafter"/>
</dbReference>
<dbReference type="InterPro" id="IPR017961">
    <property type="entry name" value="DNA_pol_Y-fam_little_finger"/>
</dbReference>
<dbReference type="SUPFAM" id="SSF56672">
    <property type="entry name" value="DNA/RNA polymerases"/>
    <property type="match status" value="1"/>
</dbReference>
<keyword evidence="3" id="KW-0741">SOS mutagenesis</keyword>
<dbReference type="Proteomes" id="UP001139125">
    <property type="component" value="Unassembled WGS sequence"/>
</dbReference>
<evidence type="ECO:0000256" key="2">
    <source>
        <dbReference type="ARBA" id="ARBA00022763"/>
    </source>
</evidence>
<dbReference type="Pfam" id="PF00817">
    <property type="entry name" value="IMS"/>
    <property type="match status" value="1"/>
</dbReference>
<name>A0A9X2RF04_9BACT</name>
<dbReference type="GO" id="GO:0003887">
    <property type="term" value="F:DNA-directed DNA polymerase activity"/>
    <property type="evidence" value="ECO:0007669"/>
    <property type="project" value="TreeGrafter"/>
</dbReference>
<reference evidence="7" key="1">
    <citation type="submission" date="2022-06" db="EMBL/GenBank/DDBJ databases">
        <title>Gracilimonas sp. CAU 1638 isolated from sea sediment.</title>
        <authorList>
            <person name="Kim W."/>
        </authorList>
    </citation>
    <scope>NUCLEOTIDE SEQUENCE</scope>
    <source>
        <strain evidence="7">CAU 1638</strain>
    </source>
</reference>
<keyword evidence="4" id="KW-0234">DNA repair</keyword>
<dbReference type="PROSITE" id="PS50173">
    <property type="entry name" value="UMUC"/>
    <property type="match status" value="1"/>
</dbReference>
<dbReference type="GO" id="GO:0006281">
    <property type="term" value="P:DNA repair"/>
    <property type="evidence" value="ECO:0007669"/>
    <property type="project" value="UniProtKB-KW"/>
</dbReference>
<comment type="caution">
    <text evidence="7">The sequence shown here is derived from an EMBL/GenBank/DDBJ whole genome shotgun (WGS) entry which is preliminary data.</text>
</comment>
<dbReference type="CDD" id="cd01700">
    <property type="entry name" value="PolY_Pol_V_umuC"/>
    <property type="match status" value="1"/>
</dbReference>
<dbReference type="InterPro" id="IPR043502">
    <property type="entry name" value="DNA/RNA_pol_sf"/>
</dbReference>
<comment type="similarity">
    <text evidence="1">Belongs to the DNA polymerase type-Y family.</text>
</comment>
<dbReference type="EMBL" id="JANDBC010000002">
    <property type="protein sequence ID" value="MCP9292376.1"/>
    <property type="molecule type" value="Genomic_DNA"/>
</dbReference>
<evidence type="ECO:0000313" key="8">
    <source>
        <dbReference type="Proteomes" id="UP001139125"/>
    </source>
</evidence>
<dbReference type="InterPro" id="IPR025188">
    <property type="entry name" value="DUF4113"/>
</dbReference>